<dbReference type="InterPro" id="IPR010653">
    <property type="entry name" value="NlpB/DapX"/>
</dbReference>
<dbReference type="InterPro" id="IPR042268">
    <property type="entry name" value="BamC_C"/>
</dbReference>
<evidence type="ECO:0000256" key="1">
    <source>
        <dbReference type="SAM" id="SignalP"/>
    </source>
</evidence>
<proteinExistence type="predicted"/>
<feature type="signal peptide" evidence="1">
    <location>
        <begin position="1"/>
        <end position="19"/>
    </location>
</feature>
<sequence length="376" mass="41961">MTPLAKHLLIALVAMGLSACSTVRETLSGENSIDYKSAQRVDPLSIPPDLTQAAADPRYRAPASGSTTLSQFQSMNQTAAATTQGALTQVAVLPSYAGIEVKRDGNLRWLVVDQSPEVLFPKIEEFWYENGFNLDVIDPKAGIMITNWAENRAKIPETGLRELLGTFLETIWDSGEREKFRTILERVEGDRTEIFISHEQMVEVLYGVEKSDVQWERGEEDPGLNAAMLARLMVYLGEDVQQAREKMAQAQEQALKPEVQNNVASNGTITIDEPFEQAWRRVGLALDSGNFAVDDRNRSTGDFYVRYVDTDTGRKIEEPGLFSRLFGSKPAPVATQYRLNLKAEGDRTVVRVFDEQGVEQTNETANRILTVLAERL</sequence>
<organism evidence="2 3">
    <name type="scientific">Orrella daihaiensis</name>
    <dbReference type="NCBI Taxonomy" id="2782176"/>
    <lineage>
        <taxon>Bacteria</taxon>
        <taxon>Pseudomonadati</taxon>
        <taxon>Pseudomonadota</taxon>
        <taxon>Betaproteobacteria</taxon>
        <taxon>Burkholderiales</taxon>
        <taxon>Alcaligenaceae</taxon>
        <taxon>Orrella</taxon>
    </lineage>
</organism>
<dbReference type="Proteomes" id="UP000831607">
    <property type="component" value="Chromosome"/>
</dbReference>
<name>A0ABY4ANE0_9BURK</name>
<dbReference type="EMBL" id="CP063982">
    <property type="protein sequence ID" value="UOD51146.1"/>
    <property type="molecule type" value="Genomic_DNA"/>
</dbReference>
<keyword evidence="1" id="KW-0732">Signal</keyword>
<dbReference type="PROSITE" id="PS51257">
    <property type="entry name" value="PROKAR_LIPOPROTEIN"/>
    <property type="match status" value="1"/>
</dbReference>
<evidence type="ECO:0000313" key="3">
    <source>
        <dbReference type="Proteomes" id="UP000831607"/>
    </source>
</evidence>
<gene>
    <name evidence="2" type="primary">bamC</name>
    <name evidence="2" type="ORF">DHf2319_04420</name>
</gene>
<reference evidence="2 3" key="1">
    <citation type="submission" date="2020-11" db="EMBL/GenBank/DDBJ databases">
        <title>Algicoccus daihaiensis sp.nov., isolated from Daihai Lake in Inner Mongolia.</title>
        <authorList>
            <person name="Kai J."/>
        </authorList>
    </citation>
    <scope>NUCLEOTIDE SEQUENCE [LARGE SCALE GENOMIC DNA]</scope>
    <source>
        <strain evidence="3">f23</strain>
    </source>
</reference>
<feature type="chain" id="PRO_5045621554" evidence="1">
    <location>
        <begin position="20"/>
        <end position="376"/>
    </location>
</feature>
<dbReference type="Pfam" id="PF06804">
    <property type="entry name" value="Lipoprotein_18"/>
    <property type="match status" value="1"/>
</dbReference>
<keyword evidence="3" id="KW-1185">Reference proteome</keyword>
<dbReference type="Gene3D" id="3.30.310.170">
    <property type="entry name" value="Outer membrane protein assembly factor BamC"/>
    <property type="match status" value="1"/>
</dbReference>
<accession>A0ABY4ANE0</accession>
<protein>
    <submittedName>
        <fullName evidence="2">Outer membrane protein assembly factor BamC</fullName>
    </submittedName>
</protein>
<evidence type="ECO:0000313" key="2">
    <source>
        <dbReference type="EMBL" id="UOD51146.1"/>
    </source>
</evidence>
<dbReference type="RefSeq" id="WP_243479613.1">
    <property type="nucleotide sequence ID" value="NZ_CP063982.1"/>
</dbReference>